<name>A0A0D0BQH2_9AGAR</name>
<dbReference type="AlphaFoldDB" id="A0A0D0BQH2"/>
<evidence type="ECO:0000313" key="1">
    <source>
        <dbReference type="EMBL" id="KIK57371.1"/>
    </source>
</evidence>
<organism evidence="1 2">
    <name type="scientific">Collybiopsis luxurians FD-317 M1</name>
    <dbReference type="NCBI Taxonomy" id="944289"/>
    <lineage>
        <taxon>Eukaryota</taxon>
        <taxon>Fungi</taxon>
        <taxon>Dikarya</taxon>
        <taxon>Basidiomycota</taxon>
        <taxon>Agaricomycotina</taxon>
        <taxon>Agaricomycetes</taxon>
        <taxon>Agaricomycetidae</taxon>
        <taxon>Agaricales</taxon>
        <taxon>Marasmiineae</taxon>
        <taxon>Omphalotaceae</taxon>
        <taxon>Collybiopsis</taxon>
        <taxon>Collybiopsis luxurians</taxon>
    </lineage>
</organism>
<proteinExistence type="predicted"/>
<dbReference type="HOGENOM" id="CLU_063720_0_0_1"/>
<dbReference type="OrthoDB" id="3167300at2759"/>
<protein>
    <submittedName>
        <fullName evidence="1">Uncharacterized protein</fullName>
    </submittedName>
</protein>
<gene>
    <name evidence="1" type="ORF">GYMLUDRAFT_247015</name>
</gene>
<evidence type="ECO:0000313" key="2">
    <source>
        <dbReference type="Proteomes" id="UP000053593"/>
    </source>
</evidence>
<dbReference type="Proteomes" id="UP000053593">
    <property type="component" value="Unassembled WGS sequence"/>
</dbReference>
<accession>A0A0D0BQH2</accession>
<keyword evidence="2" id="KW-1185">Reference proteome</keyword>
<sequence length="302" mass="35094">MLPVELLTEIIHIHIAKNTFSDDHLSLEYSGSSKPHWNLFSSLSLTSKTCRALALEAWFRVLVIKDNDGNFPFPEIKTKWTREIYCMHIPSWSLDEFVRAHKVRINGIFQDHSFPASLNILEADIRDMPWPSPLPIQRISESFPNLRILHLRQAKIWCGLCHTCCVPKFQQPCPKTIRYEGGIGLPLHYTRAFSSLSNLESVHLTVGMLETGKTTLGSEEGKNQNLWSGECDRCMEVMYGDESFRTAWVFKKDVAPKPPRLSVVEWCFWTKKDTERTQWEHDEYDQDGDWVELEIEDIEHEE</sequence>
<reference evidence="1 2" key="1">
    <citation type="submission" date="2014-04" db="EMBL/GenBank/DDBJ databases">
        <title>Evolutionary Origins and Diversification of the Mycorrhizal Mutualists.</title>
        <authorList>
            <consortium name="DOE Joint Genome Institute"/>
            <consortium name="Mycorrhizal Genomics Consortium"/>
            <person name="Kohler A."/>
            <person name="Kuo A."/>
            <person name="Nagy L.G."/>
            <person name="Floudas D."/>
            <person name="Copeland A."/>
            <person name="Barry K.W."/>
            <person name="Cichocki N."/>
            <person name="Veneault-Fourrey C."/>
            <person name="LaButti K."/>
            <person name="Lindquist E.A."/>
            <person name="Lipzen A."/>
            <person name="Lundell T."/>
            <person name="Morin E."/>
            <person name="Murat C."/>
            <person name="Riley R."/>
            <person name="Ohm R."/>
            <person name="Sun H."/>
            <person name="Tunlid A."/>
            <person name="Henrissat B."/>
            <person name="Grigoriev I.V."/>
            <person name="Hibbett D.S."/>
            <person name="Martin F."/>
        </authorList>
    </citation>
    <scope>NUCLEOTIDE SEQUENCE [LARGE SCALE GENOMIC DNA]</scope>
    <source>
        <strain evidence="1 2">FD-317 M1</strain>
    </source>
</reference>
<dbReference type="EMBL" id="KN834791">
    <property type="protein sequence ID" value="KIK57371.1"/>
    <property type="molecule type" value="Genomic_DNA"/>
</dbReference>